<sequence>MIRVSRCSFLLCVCVFLPFTPLFAQTIISAQITDSLGNEIPDVSITYKAKNAAAIMGYVRSGTDGRFRLQIQAKTDSILLTLSHLGYGRIDTMLSNKTSEYKFRLSSKSQVLKEVEIGPPPIYKKQDTLNFQIESFVSKQDRVIADVIQKLPGIEMEGDRILYQGRPIQKYMVNNLDLMEGRYGMINNSLPADAVKKIQIVENDQPIKILDSLVFSDRASLNIELKKFTTTGSGKVGIGYKPALWDVNLTPMTFNKTFQSVQSVQSNNTGNDVSKQLHSYYLDGGNVINSLGAVITPGESFMKLQNIAVPEFEERKWMDNRIFLGSSNILVKLKDDLQIKANISYYDDMQKREGYTFTQIFTPGQEVSISESINNRYDINNLRLGMVLEKNEKTIFLKNDLQFQRRWEDDDGRLLFNDADQIQQNKVFRDFGIANKLSISKFIAKQLVSFNSSVTYGETPQRLIVRPGQFANILNNDEPYDALRQDVSLKQFNTENSLSFSRKIGAFLITPRIGVDYQRDHLGSHIQLDGKQSERRDDFVNDQSTDHFQISLDPFMQFERKRWKLTLQTPYVLHIFNGRQLESAVLDGETRGTFNPRGTARLSVGEKTEFTYSSSYKTQFGDLTSLYNAYIVTTYRDIQRYLFHLRRTNSWNNSIYYKYADVMKGIFANLTYHYNQNKNNFIFQNTIDSNGLRTLSLLNRNSRNWSHGLSGNASKLFSDINTIMKINGTLAFGESDYLLNEQFGQQKNANYGLGIDLNNNSYELLSLHYKGNWGTFSNRLADGSRYRVTTIRQDMNFTLYPVKNHSITWNNSYYITNASGQKNQIFIDLMYRWVLEKAKMDIEISGINILNNNEYIQRFNADYAVVESYFNLRPRQFLISSRFKF</sequence>
<evidence type="ECO:0008006" key="4">
    <source>
        <dbReference type="Google" id="ProtNLM"/>
    </source>
</evidence>
<feature type="chain" id="PRO_5011576532" description="CarboxypepD_reg-like domain-containing protein" evidence="1">
    <location>
        <begin position="25"/>
        <end position="885"/>
    </location>
</feature>
<dbReference type="AlphaFoldDB" id="A0A1H7JQA4"/>
<dbReference type="STRING" id="407022.SAMN05661044_01098"/>
<dbReference type="EMBL" id="FOAF01000001">
    <property type="protein sequence ID" value="SEK76868.1"/>
    <property type="molecule type" value="Genomic_DNA"/>
</dbReference>
<dbReference type="OrthoDB" id="603275at2"/>
<evidence type="ECO:0000313" key="2">
    <source>
        <dbReference type="EMBL" id="SEK76868.1"/>
    </source>
</evidence>
<proteinExistence type="predicted"/>
<feature type="signal peptide" evidence="1">
    <location>
        <begin position="1"/>
        <end position="24"/>
    </location>
</feature>
<name>A0A1H7JQA4_OLID1</name>
<reference evidence="3" key="1">
    <citation type="submission" date="2016-10" db="EMBL/GenBank/DDBJ databases">
        <authorList>
            <person name="Varghese N."/>
            <person name="Submissions S."/>
        </authorList>
    </citation>
    <scope>NUCLEOTIDE SEQUENCE [LARGE SCALE GENOMIC DNA]</scope>
    <source>
        <strain evidence="3">DSM 18733</strain>
    </source>
</reference>
<accession>A0A1H7JQA4</accession>
<evidence type="ECO:0000313" key="3">
    <source>
        <dbReference type="Proteomes" id="UP000199421"/>
    </source>
</evidence>
<evidence type="ECO:0000256" key="1">
    <source>
        <dbReference type="SAM" id="SignalP"/>
    </source>
</evidence>
<keyword evidence="3" id="KW-1185">Reference proteome</keyword>
<protein>
    <recommendedName>
        <fullName evidence="4">CarboxypepD_reg-like domain-containing protein</fullName>
    </recommendedName>
</protein>
<organism evidence="2 3">
    <name type="scientific">Olivibacter domesticus</name>
    <name type="common">Pseudosphingobacterium domesticum</name>
    <dbReference type="NCBI Taxonomy" id="407022"/>
    <lineage>
        <taxon>Bacteria</taxon>
        <taxon>Pseudomonadati</taxon>
        <taxon>Bacteroidota</taxon>
        <taxon>Sphingobacteriia</taxon>
        <taxon>Sphingobacteriales</taxon>
        <taxon>Sphingobacteriaceae</taxon>
        <taxon>Olivibacter</taxon>
    </lineage>
</organism>
<gene>
    <name evidence="2" type="ORF">SAMN05661044_01098</name>
</gene>
<dbReference type="Proteomes" id="UP000199421">
    <property type="component" value="Unassembled WGS sequence"/>
</dbReference>
<dbReference type="SUPFAM" id="SSF56935">
    <property type="entry name" value="Porins"/>
    <property type="match status" value="1"/>
</dbReference>
<keyword evidence="1" id="KW-0732">Signal</keyword>
<dbReference type="RefSeq" id="WP_139202208.1">
    <property type="nucleotide sequence ID" value="NZ_FOAF01000001.1"/>
</dbReference>